<sequence>MGSKWAPRDLNEEMTEESVEDSWKRFESRFGELAKTIGDGPFVMGNQISFLDDCALIGWLMLLRFTLWDDDKGKQWWNEIMEWHGADEKG</sequence>
<dbReference type="AlphaFoldDB" id="A0A8H5C0F9"/>
<keyword evidence="4" id="KW-1185">Reference proteome</keyword>
<dbReference type="EMBL" id="JAACJM010000305">
    <property type="protein sequence ID" value="KAF5332386.1"/>
    <property type="molecule type" value="Genomic_DNA"/>
</dbReference>
<evidence type="ECO:0000259" key="1">
    <source>
        <dbReference type="Pfam" id="PF22041"/>
    </source>
</evidence>
<reference evidence="2 4" key="1">
    <citation type="journal article" date="2020" name="ISME J.">
        <title>Uncovering the hidden diversity of litter-decomposition mechanisms in mushroom-forming fungi.</title>
        <authorList>
            <person name="Floudas D."/>
            <person name="Bentzer J."/>
            <person name="Ahren D."/>
            <person name="Johansson T."/>
            <person name="Persson P."/>
            <person name="Tunlid A."/>
        </authorList>
    </citation>
    <scope>NUCLEOTIDE SEQUENCE [LARGE SCALE GENOMIC DNA]</scope>
    <source>
        <strain evidence="2 4">CBS 291.85</strain>
    </source>
</reference>
<name>A0A8H5C0F9_9AGAR</name>
<evidence type="ECO:0000313" key="3">
    <source>
        <dbReference type="EMBL" id="KAF5373922.1"/>
    </source>
</evidence>
<gene>
    <name evidence="3" type="ORF">D9758_001004</name>
    <name evidence="2" type="ORF">D9758_017369</name>
</gene>
<dbReference type="InterPro" id="IPR036282">
    <property type="entry name" value="Glutathione-S-Trfase_C_sf"/>
</dbReference>
<proteinExistence type="predicted"/>
<dbReference type="Proteomes" id="UP000559256">
    <property type="component" value="Unassembled WGS sequence"/>
</dbReference>
<dbReference type="OrthoDB" id="422574at2759"/>
<comment type="caution">
    <text evidence="2">The sequence shown here is derived from an EMBL/GenBank/DDBJ whole genome shotgun (WGS) entry which is preliminary data.</text>
</comment>
<protein>
    <recommendedName>
        <fullName evidence="1">Glutathione S-transferase UstS-like C-terminal domain-containing protein</fullName>
    </recommendedName>
</protein>
<dbReference type="InterPro" id="IPR054416">
    <property type="entry name" value="GST_UstS-like_C"/>
</dbReference>
<dbReference type="Pfam" id="PF22041">
    <property type="entry name" value="GST_C_7"/>
    <property type="match status" value="1"/>
</dbReference>
<evidence type="ECO:0000313" key="2">
    <source>
        <dbReference type="EMBL" id="KAF5332386.1"/>
    </source>
</evidence>
<dbReference type="Gene3D" id="1.20.1050.10">
    <property type="match status" value="1"/>
</dbReference>
<evidence type="ECO:0000313" key="4">
    <source>
        <dbReference type="Proteomes" id="UP000559256"/>
    </source>
</evidence>
<organism evidence="2 4">
    <name type="scientific">Tetrapyrgos nigripes</name>
    <dbReference type="NCBI Taxonomy" id="182062"/>
    <lineage>
        <taxon>Eukaryota</taxon>
        <taxon>Fungi</taxon>
        <taxon>Dikarya</taxon>
        <taxon>Basidiomycota</taxon>
        <taxon>Agaricomycotina</taxon>
        <taxon>Agaricomycetes</taxon>
        <taxon>Agaricomycetidae</taxon>
        <taxon>Agaricales</taxon>
        <taxon>Marasmiineae</taxon>
        <taxon>Marasmiaceae</taxon>
        <taxon>Tetrapyrgos</taxon>
    </lineage>
</organism>
<accession>A0A8H5C0F9</accession>
<dbReference type="EMBL" id="JAACJM010000003">
    <property type="protein sequence ID" value="KAF5373922.1"/>
    <property type="molecule type" value="Genomic_DNA"/>
</dbReference>
<dbReference type="SUPFAM" id="SSF47616">
    <property type="entry name" value="GST C-terminal domain-like"/>
    <property type="match status" value="1"/>
</dbReference>
<feature type="domain" description="Glutathione S-transferase UstS-like C-terminal" evidence="1">
    <location>
        <begin position="12"/>
        <end position="85"/>
    </location>
</feature>